<sequence>MAPHVDDTIADRSLSETGDGDVVTVCAECDGELDPGERTPTVATVADGVTVYLFCDEDCKAAFQRD</sequence>
<dbReference type="Pfam" id="PF24461">
    <property type="entry name" value="DUF7576"/>
    <property type="match status" value="1"/>
</dbReference>
<organism evidence="1 2">
    <name type="scientific">Haloarcula limicola</name>
    <dbReference type="NCBI Taxonomy" id="1429915"/>
    <lineage>
        <taxon>Archaea</taxon>
        <taxon>Methanobacteriati</taxon>
        <taxon>Methanobacteriota</taxon>
        <taxon>Stenosarchaea group</taxon>
        <taxon>Halobacteria</taxon>
        <taxon>Halobacteriales</taxon>
        <taxon>Haloarculaceae</taxon>
        <taxon>Haloarcula</taxon>
    </lineage>
</organism>
<accession>A0A8J7Y2Q1</accession>
<proteinExistence type="predicted"/>
<evidence type="ECO:0000313" key="2">
    <source>
        <dbReference type="Proteomes" id="UP000766550"/>
    </source>
</evidence>
<evidence type="ECO:0000313" key="1">
    <source>
        <dbReference type="EMBL" id="MBV0923240.1"/>
    </source>
</evidence>
<dbReference type="EMBL" id="JAHQXF010000001">
    <property type="protein sequence ID" value="MBV0923240.1"/>
    <property type="molecule type" value="Genomic_DNA"/>
</dbReference>
<comment type="caution">
    <text evidence="1">The sequence shown here is derived from an EMBL/GenBank/DDBJ whole genome shotgun (WGS) entry which is preliminary data.</text>
</comment>
<protein>
    <submittedName>
        <fullName evidence="1">Uncharacterized protein</fullName>
    </submittedName>
</protein>
<dbReference type="OrthoDB" id="169264at2157"/>
<reference evidence="1 2" key="1">
    <citation type="submission" date="2021-06" db="EMBL/GenBank/DDBJ databases">
        <title>New haloarchaea isolates fom saline soil.</title>
        <authorList>
            <person name="Duran-Viseras A."/>
            <person name="Sanchez-Porro C.S."/>
            <person name="Ventosa A."/>
        </authorList>
    </citation>
    <scope>NUCLEOTIDE SEQUENCE [LARGE SCALE GENOMIC DNA]</scope>
    <source>
        <strain evidence="1 2">JCM 183640</strain>
    </source>
</reference>
<dbReference type="InterPro" id="IPR055998">
    <property type="entry name" value="DUF7576"/>
</dbReference>
<keyword evidence="2" id="KW-1185">Reference proteome</keyword>
<dbReference type="AlphaFoldDB" id="A0A8J7Y2Q1"/>
<name>A0A8J7Y2Q1_9EURY</name>
<dbReference type="RefSeq" id="WP_162316384.1">
    <property type="nucleotide sequence ID" value="NZ_JAHQXF010000001.1"/>
</dbReference>
<dbReference type="Proteomes" id="UP000766550">
    <property type="component" value="Unassembled WGS sequence"/>
</dbReference>
<gene>
    <name evidence="1" type="ORF">KTS45_03425</name>
</gene>